<sequence>MTAHVIPVQHVGQVREFAERLLTSVVRDAVVRDAYGDFTCSPAGLWLALSAVAAGAESGTARELRALLGVAGPEAALAVNEVTAQLAQTQGVAVATAVWARVAVYRAYRERLPDVRFGHLDPADVRAIDTWVREATGGMIRELPDRPKGEELLLLVNALELDGTWVSPRFKQEETSDQVFTDARGVEHFVPTMATSLPRPSYAWTVEAPSGAREDEVDVVALLCAEEAGRRPLQVSCVLGAPGRGPEEVLPAAWAAREHRRPIDADAVTIALPRLHLHTRLRAEQLLASLGAPLAVSDRADFSGMSPESLRVGRVAQESVLRIDEEGVRAAAVTQVWKRRLGVSGRVPRTRHIAFDRPFGLVVFAGDTGLPLFTAWQASAPRSPHV</sequence>
<dbReference type="PANTHER" id="PTHR11461:SF211">
    <property type="entry name" value="GH10112P-RELATED"/>
    <property type="match status" value="1"/>
</dbReference>
<proteinExistence type="inferred from homology"/>
<dbReference type="InterPro" id="IPR042185">
    <property type="entry name" value="Serpin_sf_2"/>
</dbReference>
<comment type="similarity">
    <text evidence="1">Belongs to the serpin family.</text>
</comment>
<dbReference type="Pfam" id="PF00079">
    <property type="entry name" value="Serpin"/>
    <property type="match status" value="1"/>
</dbReference>
<dbReference type="InterPro" id="IPR023796">
    <property type="entry name" value="Serpin_dom"/>
</dbReference>
<dbReference type="Gene3D" id="2.30.39.10">
    <property type="entry name" value="Alpha-1-antitrypsin, domain 1"/>
    <property type="match status" value="1"/>
</dbReference>
<dbReference type="Proteomes" id="UP001501777">
    <property type="component" value="Unassembled WGS sequence"/>
</dbReference>
<dbReference type="SMART" id="SM00093">
    <property type="entry name" value="SERPIN"/>
    <property type="match status" value="1"/>
</dbReference>
<dbReference type="PANTHER" id="PTHR11461">
    <property type="entry name" value="SERINE PROTEASE INHIBITOR, SERPIN"/>
    <property type="match status" value="1"/>
</dbReference>
<evidence type="ECO:0000313" key="3">
    <source>
        <dbReference type="EMBL" id="GAA2491669.1"/>
    </source>
</evidence>
<protein>
    <recommendedName>
        <fullName evidence="2">Serpin domain-containing protein</fullName>
    </recommendedName>
</protein>
<gene>
    <name evidence="3" type="ORF">GCM10010276_33900</name>
</gene>
<dbReference type="Gene3D" id="3.30.497.10">
    <property type="entry name" value="Antithrombin, subunit I, domain 2"/>
    <property type="match status" value="1"/>
</dbReference>
<dbReference type="InterPro" id="IPR036186">
    <property type="entry name" value="Serpin_sf"/>
</dbReference>
<keyword evidence="4" id="KW-1185">Reference proteome</keyword>
<accession>A0ABN3LWH7</accession>
<evidence type="ECO:0000256" key="1">
    <source>
        <dbReference type="RuleBase" id="RU000411"/>
    </source>
</evidence>
<dbReference type="RefSeq" id="WP_344401082.1">
    <property type="nucleotide sequence ID" value="NZ_BAAASG010000007.1"/>
</dbReference>
<comment type="caution">
    <text evidence="3">The sequence shown here is derived from an EMBL/GenBank/DDBJ whole genome shotgun (WGS) entry which is preliminary data.</text>
</comment>
<evidence type="ECO:0000313" key="4">
    <source>
        <dbReference type="Proteomes" id="UP001501777"/>
    </source>
</evidence>
<name>A0ABN3LWH7_STRLO</name>
<dbReference type="InterPro" id="IPR000215">
    <property type="entry name" value="Serpin_fam"/>
</dbReference>
<dbReference type="InterPro" id="IPR042178">
    <property type="entry name" value="Serpin_sf_1"/>
</dbReference>
<dbReference type="SUPFAM" id="SSF56574">
    <property type="entry name" value="Serpins"/>
    <property type="match status" value="1"/>
</dbReference>
<organism evidence="3 4">
    <name type="scientific">Streptomyces longisporus</name>
    <dbReference type="NCBI Taxonomy" id="1948"/>
    <lineage>
        <taxon>Bacteria</taxon>
        <taxon>Bacillati</taxon>
        <taxon>Actinomycetota</taxon>
        <taxon>Actinomycetes</taxon>
        <taxon>Kitasatosporales</taxon>
        <taxon>Streptomycetaceae</taxon>
        <taxon>Streptomyces</taxon>
    </lineage>
</organism>
<dbReference type="EMBL" id="BAAASG010000007">
    <property type="protein sequence ID" value="GAA2491669.1"/>
    <property type="molecule type" value="Genomic_DNA"/>
</dbReference>
<reference evidence="3 4" key="1">
    <citation type="journal article" date="2019" name="Int. J. Syst. Evol. Microbiol.">
        <title>The Global Catalogue of Microorganisms (GCM) 10K type strain sequencing project: providing services to taxonomists for standard genome sequencing and annotation.</title>
        <authorList>
            <consortium name="The Broad Institute Genomics Platform"/>
            <consortium name="The Broad Institute Genome Sequencing Center for Infectious Disease"/>
            <person name="Wu L."/>
            <person name="Ma J."/>
        </authorList>
    </citation>
    <scope>NUCLEOTIDE SEQUENCE [LARGE SCALE GENOMIC DNA]</scope>
    <source>
        <strain evidence="3 4">JCM 4395</strain>
    </source>
</reference>
<feature type="domain" description="Serpin" evidence="2">
    <location>
        <begin position="23"/>
        <end position="381"/>
    </location>
</feature>
<evidence type="ECO:0000259" key="2">
    <source>
        <dbReference type="SMART" id="SM00093"/>
    </source>
</evidence>